<reference evidence="3" key="1">
    <citation type="journal article" date="2022" name="IScience">
        <title>Evolution of zygomycete secretomes and the origins of terrestrial fungal ecologies.</title>
        <authorList>
            <person name="Chang Y."/>
            <person name="Wang Y."/>
            <person name="Mondo S."/>
            <person name="Ahrendt S."/>
            <person name="Andreopoulos W."/>
            <person name="Barry K."/>
            <person name="Beard J."/>
            <person name="Benny G.L."/>
            <person name="Blankenship S."/>
            <person name="Bonito G."/>
            <person name="Cuomo C."/>
            <person name="Desiro A."/>
            <person name="Gervers K.A."/>
            <person name="Hundley H."/>
            <person name="Kuo A."/>
            <person name="LaButti K."/>
            <person name="Lang B.F."/>
            <person name="Lipzen A."/>
            <person name="O'Donnell K."/>
            <person name="Pangilinan J."/>
            <person name="Reynolds N."/>
            <person name="Sandor L."/>
            <person name="Smith M.E."/>
            <person name="Tsang A."/>
            <person name="Grigoriev I.V."/>
            <person name="Stajich J.E."/>
            <person name="Spatafora J.W."/>
        </authorList>
    </citation>
    <scope>NUCLEOTIDE SEQUENCE</scope>
    <source>
        <strain evidence="3">RSA 2281</strain>
    </source>
</reference>
<feature type="compositionally biased region" description="Polar residues" evidence="2">
    <location>
        <begin position="261"/>
        <end position="277"/>
    </location>
</feature>
<comment type="subcellular location">
    <subcellularLocation>
        <location evidence="1">Membrane</location>
        <topology evidence="1">Multi-pass membrane protein</topology>
    </subcellularLocation>
</comment>
<organism evidence="3 4">
    <name type="scientific">Phascolomyces articulosus</name>
    <dbReference type="NCBI Taxonomy" id="60185"/>
    <lineage>
        <taxon>Eukaryota</taxon>
        <taxon>Fungi</taxon>
        <taxon>Fungi incertae sedis</taxon>
        <taxon>Mucoromycota</taxon>
        <taxon>Mucoromycotina</taxon>
        <taxon>Mucoromycetes</taxon>
        <taxon>Mucorales</taxon>
        <taxon>Lichtheimiaceae</taxon>
        <taxon>Phascolomyces</taxon>
    </lineage>
</organism>
<evidence type="ECO:0000313" key="4">
    <source>
        <dbReference type="Proteomes" id="UP001209540"/>
    </source>
</evidence>
<reference evidence="3" key="2">
    <citation type="submission" date="2023-02" db="EMBL/GenBank/DDBJ databases">
        <authorList>
            <consortium name="DOE Joint Genome Institute"/>
            <person name="Mondo S.J."/>
            <person name="Chang Y."/>
            <person name="Wang Y."/>
            <person name="Ahrendt S."/>
            <person name="Andreopoulos W."/>
            <person name="Barry K."/>
            <person name="Beard J."/>
            <person name="Benny G.L."/>
            <person name="Blankenship S."/>
            <person name="Bonito G."/>
            <person name="Cuomo C."/>
            <person name="Desiro A."/>
            <person name="Gervers K.A."/>
            <person name="Hundley H."/>
            <person name="Kuo A."/>
            <person name="LaButti K."/>
            <person name="Lang B.F."/>
            <person name="Lipzen A."/>
            <person name="O'Donnell K."/>
            <person name="Pangilinan J."/>
            <person name="Reynolds N."/>
            <person name="Sandor L."/>
            <person name="Smith M.W."/>
            <person name="Tsang A."/>
            <person name="Grigoriev I.V."/>
            <person name="Stajich J.E."/>
            <person name="Spatafora J.W."/>
        </authorList>
    </citation>
    <scope>NUCLEOTIDE SEQUENCE</scope>
    <source>
        <strain evidence="3">RSA 2281</strain>
    </source>
</reference>
<accession>A0AAD5K8S5</accession>
<dbReference type="Proteomes" id="UP001209540">
    <property type="component" value="Unassembled WGS sequence"/>
</dbReference>
<comment type="caution">
    <text evidence="3">The sequence shown here is derived from an EMBL/GenBank/DDBJ whole genome shotgun (WGS) entry which is preliminary data.</text>
</comment>
<keyword evidence="4" id="KW-1185">Reference proteome</keyword>
<name>A0AAD5K8S5_9FUNG</name>
<feature type="compositionally biased region" description="Polar residues" evidence="2">
    <location>
        <begin position="203"/>
        <end position="214"/>
    </location>
</feature>
<dbReference type="Pfam" id="PF03134">
    <property type="entry name" value="TB2_DP1_HVA22"/>
    <property type="match status" value="1"/>
</dbReference>
<protein>
    <recommendedName>
        <fullName evidence="1">Protein YOP1</fullName>
    </recommendedName>
</protein>
<dbReference type="InterPro" id="IPR004345">
    <property type="entry name" value="TB2_DP1_HVA22"/>
</dbReference>
<dbReference type="PANTHER" id="PTHR12300">
    <property type="entry name" value="HVA22-LIKE PROTEINS"/>
    <property type="match status" value="1"/>
</dbReference>
<comment type="similarity">
    <text evidence="1">Belongs to the DP1 family.</text>
</comment>
<evidence type="ECO:0000256" key="1">
    <source>
        <dbReference type="RuleBase" id="RU362006"/>
    </source>
</evidence>
<evidence type="ECO:0000313" key="3">
    <source>
        <dbReference type="EMBL" id="KAI9274709.1"/>
    </source>
</evidence>
<sequence>MSESHHVDHEERGQQFHATSSAIERLLDALNRQSPINLEFITRPFNKAFNGRVYSLELIYAKSRLFRFLVRKGVNPILLFVSLTAGMAGALRRFYKESSQLALNLLGVVYPAWQCWQLVKEQHTHDNIQREREYKSWLTYWMIYGTFQVLDNWTYDILSLFPNYNMYKLAILYWLQNPHSNGASLLCHQVIQKPIYPDPPVTPTATTYSIPSSPESHHADDDQLTLTIEQPKSGGTPTTASPSPPHLPTSTTTSILDGYTPTLQPRTPPSIISNSPSEKQDQPYSLLEAESAW</sequence>
<feature type="region of interest" description="Disordered" evidence="2">
    <location>
        <begin position="202"/>
        <end position="221"/>
    </location>
</feature>
<gene>
    <name evidence="3" type="ORF">BDA99DRAFT_498311</name>
</gene>
<dbReference type="GO" id="GO:0016020">
    <property type="term" value="C:membrane"/>
    <property type="evidence" value="ECO:0007669"/>
    <property type="project" value="UniProtKB-SubCell"/>
</dbReference>
<dbReference type="EMBL" id="JAIXMP010000004">
    <property type="protein sequence ID" value="KAI9274709.1"/>
    <property type="molecule type" value="Genomic_DNA"/>
</dbReference>
<dbReference type="AlphaFoldDB" id="A0AAD5K8S5"/>
<proteinExistence type="inferred from homology"/>
<feature type="region of interest" description="Disordered" evidence="2">
    <location>
        <begin position="228"/>
        <end position="293"/>
    </location>
</feature>
<evidence type="ECO:0000256" key="2">
    <source>
        <dbReference type="SAM" id="MobiDB-lite"/>
    </source>
</evidence>